<dbReference type="PANTHER" id="PTHR34404:SF2">
    <property type="entry name" value="CONSERVED SERINE RICH PROTEIN"/>
    <property type="match status" value="1"/>
</dbReference>
<organism evidence="3 4">
    <name type="scientific">Nitrosococcus oceani C-27</name>
    <dbReference type="NCBI Taxonomy" id="314279"/>
    <lineage>
        <taxon>Bacteria</taxon>
        <taxon>Pseudomonadati</taxon>
        <taxon>Pseudomonadota</taxon>
        <taxon>Gammaproteobacteria</taxon>
        <taxon>Chromatiales</taxon>
        <taxon>Chromatiaceae</taxon>
        <taxon>Nitrosococcus</taxon>
    </lineage>
</organism>
<dbReference type="PANTHER" id="PTHR34404">
    <property type="entry name" value="REGULATORY PROTEIN, FMDB FAMILY"/>
    <property type="match status" value="1"/>
</dbReference>
<evidence type="ECO:0000256" key="1">
    <source>
        <dbReference type="SAM" id="MobiDB-lite"/>
    </source>
</evidence>
<dbReference type="InterPro" id="IPR013429">
    <property type="entry name" value="Regulatory_FmdB_Zinc_ribbon"/>
</dbReference>
<dbReference type="Gene3D" id="2.20.28.30">
    <property type="entry name" value="RNA polymerase ii, chain L"/>
    <property type="match status" value="1"/>
</dbReference>
<gene>
    <name evidence="3" type="ORF">IB75_01545</name>
</gene>
<comment type="caution">
    <text evidence="3">The sequence shown here is derived from an EMBL/GenBank/DDBJ whole genome shotgun (WGS) entry which is preliminary data.</text>
</comment>
<dbReference type="OrthoDB" id="9813321at2"/>
<proteinExistence type="predicted"/>
<feature type="compositionally biased region" description="Basic and acidic residues" evidence="1">
    <location>
        <begin position="72"/>
        <end position="92"/>
    </location>
</feature>
<dbReference type="AlphaFoldDB" id="A0A0E2Z507"/>
<feature type="region of interest" description="Disordered" evidence="1">
    <location>
        <begin position="59"/>
        <end position="108"/>
    </location>
</feature>
<dbReference type="Proteomes" id="UP000028839">
    <property type="component" value="Unassembled WGS sequence"/>
</dbReference>
<feature type="domain" description="Putative regulatory protein FmdB zinc ribbon" evidence="2">
    <location>
        <begin position="1"/>
        <end position="42"/>
    </location>
</feature>
<dbReference type="HOGENOM" id="CLU_136025_0_2_6"/>
<evidence type="ECO:0000259" key="2">
    <source>
        <dbReference type="SMART" id="SM00834"/>
    </source>
</evidence>
<evidence type="ECO:0000313" key="3">
    <source>
        <dbReference type="EMBL" id="KFI20783.1"/>
    </source>
</evidence>
<dbReference type="NCBIfam" id="TIGR02605">
    <property type="entry name" value="CxxC_CxxC_SSSS"/>
    <property type="match status" value="1"/>
</dbReference>
<dbReference type="EMBL" id="JPGN01000009">
    <property type="protein sequence ID" value="KFI20783.1"/>
    <property type="molecule type" value="Genomic_DNA"/>
</dbReference>
<protein>
    <submittedName>
        <fullName evidence="3">FmdB family transcriptional regulator</fullName>
    </submittedName>
</protein>
<accession>A0A0E2Z507</accession>
<dbReference type="Pfam" id="PF09723">
    <property type="entry name" value="Zn_ribbon_8"/>
    <property type="match status" value="1"/>
</dbReference>
<evidence type="ECO:0000313" key="4">
    <source>
        <dbReference type="Proteomes" id="UP000028839"/>
    </source>
</evidence>
<name>A0A0E2Z507_9GAMM</name>
<reference evidence="3 4" key="1">
    <citation type="submission" date="2014-07" db="EMBL/GenBank/DDBJ databases">
        <title>Comparative analysis of Nitrosococcus oceani genome inventories of strains from Pacific and Atlantic gyres.</title>
        <authorList>
            <person name="Lim C.K."/>
            <person name="Wang L."/>
            <person name="Sayavedra-Soto L.A."/>
            <person name="Klotz M.G."/>
        </authorList>
    </citation>
    <scope>NUCLEOTIDE SEQUENCE [LARGE SCALE GENOMIC DNA]</scope>
    <source>
        <strain evidence="3 4">C-27</strain>
    </source>
</reference>
<dbReference type="SMART" id="SM00834">
    <property type="entry name" value="CxxC_CXXC_SSSS"/>
    <property type="match status" value="1"/>
</dbReference>
<sequence length="108" mass="11648">MPIYEYRCEACGHKMELLQKIAEEPLLQCPSCGKEQLRKLVSAVGFRLKGGGWYETDFKSGNKRNLAASNDASKESSNNKEGPGKAKDKQEKTPGANSKPTGDAAATG</sequence>